<dbReference type="InParanoid" id="A0A2P5ICA7"/>
<dbReference type="STRING" id="158607.A0A2P5ICA7"/>
<comment type="caution">
    <text evidence="1">The sequence shown here is derived from an EMBL/GenBank/DDBJ whole genome shotgun (WGS) entry which is preliminary data.</text>
</comment>
<gene>
    <name evidence="1" type="ORF">DHEL01_v201473</name>
</gene>
<dbReference type="Proteomes" id="UP000094444">
    <property type="component" value="Unassembled WGS sequence"/>
</dbReference>
<dbReference type="SUPFAM" id="SSF56112">
    <property type="entry name" value="Protein kinase-like (PK-like)"/>
    <property type="match status" value="1"/>
</dbReference>
<dbReference type="InterPro" id="IPR011009">
    <property type="entry name" value="Kinase-like_dom_sf"/>
</dbReference>
<evidence type="ECO:0008006" key="3">
    <source>
        <dbReference type="Google" id="ProtNLM"/>
    </source>
</evidence>
<dbReference type="EMBL" id="MAVT02000068">
    <property type="protein sequence ID" value="POS80137.1"/>
    <property type="molecule type" value="Genomic_DNA"/>
</dbReference>
<reference evidence="1" key="1">
    <citation type="submission" date="2017-09" db="EMBL/GenBank/DDBJ databases">
        <title>Polyketide synthases of a Diaporthe helianthi virulent isolate.</title>
        <authorList>
            <person name="Baroncelli R."/>
        </authorList>
    </citation>
    <scope>NUCLEOTIDE SEQUENCE [LARGE SCALE GENOMIC DNA]</scope>
    <source>
        <strain evidence="1">7/96</strain>
    </source>
</reference>
<evidence type="ECO:0000313" key="1">
    <source>
        <dbReference type="EMBL" id="POS80137.1"/>
    </source>
</evidence>
<name>A0A2P5ICA7_DIAHE</name>
<organism evidence="1 2">
    <name type="scientific">Diaporthe helianthi</name>
    <dbReference type="NCBI Taxonomy" id="158607"/>
    <lineage>
        <taxon>Eukaryota</taxon>
        <taxon>Fungi</taxon>
        <taxon>Dikarya</taxon>
        <taxon>Ascomycota</taxon>
        <taxon>Pezizomycotina</taxon>
        <taxon>Sordariomycetes</taxon>
        <taxon>Sordariomycetidae</taxon>
        <taxon>Diaporthales</taxon>
        <taxon>Diaporthaceae</taxon>
        <taxon>Diaporthe</taxon>
    </lineage>
</organism>
<dbReference type="OrthoDB" id="5598852at2759"/>
<protein>
    <recommendedName>
        <fullName evidence="3">Aminoglycoside phosphotransferase domain-containing protein</fullName>
    </recommendedName>
</protein>
<accession>A0A2P5ICA7</accession>
<dbReference type="AlphaFoldDB" id="A0A2P5ICA7"/>
<evidence type="ECO:0000313" key="2">
    <source>
        <dbReference type="Proteomes" id="UP000094444"/>
    </source>
</evidence>
<keyword evidence="2" id="KW-1185">Reference proteome</keyword>
<proteinExistence type="predicted"/>
<sequence>MASGQSSTEDDTSGDFFERCGLPRDSWSRCWDLARQIFPNAHIEEAKPQGYCSYTLCVGSEAIIQFRPEVHKLDLGITTAAQNIYGSLAPQTKLLDVLNIPKPCPSDEVGERSHQPPVDEAVVINDGCSKPQVSLYVYSMARISGISLFELRQSSAQSTWPAAEVRRQRGDVVSEFARFITVGWKSARPASDSIVSSLRGRIGGSIRWRLHEMQARLPARFQPFVGNVLDQLDGIESLPWALTHGDVIPSNIMVQNPRGASSGEVVLSGFLDWAEAEYLPFGLGIYGLEALLGESDRDGRFGYYPEAQELREYFWTRLEAEVPGVRLRSGSEGFRKEVEAAHILGVLLWHGIAFDNGRLDRVVDESNPDDAEEVRILDLFISRDEEPRGEHVASAHLLEQDRNGSAKFFDVGKVVPDIWACSGRLNSGDRRMVSS</sequence>